<keyword evidence="8" id="KW-0378">Hydrolase</keyword>
<dbReference type="SUPFAM" id="SSF55486">
    <property type="entry name" value="Metalloproteases ('zincins'), catalytic domain"/>
    <property type="match status" value="1"/>
</dbReference>
<organism evidence="18 19">
    <name type="scientific">Pseudolycoriella hygida</name>
    <dbReference type="NCBI Taxonomy" id="35572"/>
    <lineage>
        <taxon>Eukaryota</taxon>
        <taxon>Metazoa</taxon>
        <taxon>Ecdysozoa</taxon>
        <taxon>Arthropoda</taxon>
        <taxon>Hexapoda</taxon>
        <taxon>Insecta</taxon>
        <taxon>Pterygota</taxon>
        <taxon>Neoptera</taxon>
        <taxon>Endopterygota</taxon>
        <taxon>Diptera</taxon>
        <taxon>Nematocera</taxon>
        <taxon>Sciaroidea</taxon>
        <taxon>Sciaridae</taxon>
        <taxon>Pseudolycoriella</taxon>
    </lineage>
</organism>
<evidence type="ECO:0000256" key="6">
    <source>
        <dbReference type="ARBA" id="ARBA00022723"/>
    </source>
</evidence>
<evidence type="ECO:0000256" key="4">
    <source>
        <dbReference type="ARBA" id="ARBA00022622"/>
    </source>
</evidence>
<comment type="subcellular location">
    <subcellularLocation>
        <location evidence="1">Cell membrane</location>
        <topology evidence="1">Lipid-anchor</topology>
        <topology evidence="1">GPI-anchor</topology>
    </subcellularLocation>
</comment>
<keyword evidence="18" id="KW-0031">Aminopeptidase</keyword>
<dbReference type="GO" id="GO:0070006">
    <property type="term" value="F:metalloaminopeptidase activity"/>
    <property type="evidence" value="ECO:0007669"/>
    <property type="project" value="TreeGrafter"/>
</dbReference>
<dbReference type="GO" id="GO:0043171">
    <property type="term" value="P:peptide catabolic process"/>
    <property type="evidence" value="ECO:0007669"/>
    <property type="project" value="TreeGrafter"/>
</dbReference>
<keyword evidence="3" id="KW-1003">Cell membrane</keyword>
<protein>
    <submittedName>
        <fullName evidence="18">Aminopeptidase N</fullName>
    </submittedName>
</protein>
<evidence type="ECO:0000259" key="16">
    <source>
        <dbReference type="Pfam" id="PF01433"/>
    </source>
</evidence>
<feature type="domain" description="Peptidase M1 membrane alanine aminopeptidase" evidence="16">
    <location>
        <begin position="99"/>
        <end position="236"/>
    </location>
</feature>
<keyword evidence="10" id="KW-0482">Metalloprotease</keyword>
<dbReference type="PANTHER" id="PTHR11533:SF290">
    <property type="entry name" value="AMINOPEPTIDASE"/>
    <property type="match status" value="1"/>
</dbReference>
<accession>A0A9Q0RYM6</accession>
<evidence type="ECO:0000259" key="17">
    <source>
        <dbReference type="Pfam" id="PF11838"/>
    </source>
</evidence>
<sequence length="717" mass="80785">MDGDGTTTTRFDPTPSMATYLNAFVISDFVSLESSSGRVPQKVYARANAINESALTLDAGIKILDAIGSYLDNYYPLPKMDQVAIPDFAVGAMENWGLLGHQWFGNLIAPRWWDVIWLNEGFANLFGFIGTDEVYPEWRIMDYYVVGTLQSVFQSDALEQTRPMTNYVESPAAVSGAFDNIAYAKFSAGCVLRMFLNALSKQTFVKGLQKYFAAKSYLAAGEEDLFNALEEAIQEDNLQLPASFPTIMSTWTNQRGFPFITVERDYSSTTVTISQERYLSNPTLAPDETWWIPYNFGISSSVDFNDTTATNWFPANTRSQSIAVDGLDNTDWLIVNKRETGYYRVKYDTRNYGLIADALFKGSTSQIHAVSRAQLLDDAFNFAQTNRLNYTIFLDLSRFLAKDIDYVPWAAATTAFTYLDKMFAGHANHYVFRDYVRKLTETMYDSIMIDDITSEPLLRKYGRSLIIKWACEMGSSHCRADTLNKLRLLGSFDDFHQNVRPEVYCGAMRTALKSDFDVVWRRLLSSADSAYRNMLMTALSCTTNADLLSAYLRTSLPVTNPYNNVTYRPDELVRVFNAVYQSGPMGLRLAVPFLTTNIKSAAMTYGDTNLVTIYKNLVQRITDHSLHHEFSSLSTAMGLLISEEVATDAENEIIRNIEWVDKNGPVIDAWLKENHIVETDAPSGAGNVAVSEKGELRVLEFGRLAHGEFEESDLYNM</sequence>
<dbReference type="GO" id="GO:0006508">
    <property type="term" value="P:proteolysis"/>
    <property type="evidence" value="ECO:0007669"/>
    <property type="project" value="UniProtKB-KW"/>
</dbReference>
<evidence type="ECO:0000256" key="8">
    <source>
        <dbReference type="ARBA" id="ARBA00022801"/>
    </source>
</evidence>
<feature type="binding site" evidence="14">
    <location>
        <position position="120"/>
    </location>
    <ligand>
        <name>Zn(2+)</name>
        <dbReference type="ChEBI" id="CHEBI:29105"/>
        <note>catalytic</note>
    </ligand>
</feature>
<dbReference type="InterPro" id="IPR001930">
    <property type="entry name" value="Peptidase_M1"/>
</dbReference>
<dbReference type="GO" id="GO:0005737">
    <property type="term" value="C:cytoplasm"/>
    <property type="evidence" value="ECO:0007669"/>
    <property type="project" value="TreeGrafter"/>
</dbReference>
<keyword evidence="11" id="KW-0472">Membrane</keyword>
<evidence type="ECO:0000313" key="18">
    <source>
        <dbReference type="EMBL" id="KAJ6637592.1"/>
    </source>
</evidence>
<reference evidence="18" key="1">
    <citation type="submission" date="2022-07" db="EMBL/GenBank/DDBJ databases">
        <authorList>
            <person name="Trinca V."/>
            <person name="Uliana J.V.C."/>
            <person name="Torres T.T."/>
            <person name="Ward R.J."/>
            <person name="Monesi N."/>
        </authorList>
    </citation>
    <scope>NUCLEOTIDE SEQUENCE</scope>
    <source>
        <strain evidence="18">HSMRA1968</strain>
        <tissue evidence="18">Whole embryos</tissue>
    </source>
</reference>
<name>A0A9Q0RYM6_9DIPT</name>
<evidence type="ECO:0000313" key="19">
    <source>
        <dbReference type="Proteomes" id="UP001151699"/>
    </source>
</evidence>
<dbReference type="Pfam" id="PF01433">
    <property type="entry name" value="Peptidase_M1"/>
    <property type="match status" value="2"/>
</dbReference>
<dbReference type="Gene3D" id="1.10.390.10">
    <property type="entry name" value="Neutral Protease Domain 2"/>
    <property type="match status" value="1"/>
</dbReference>
<keyword evidence="6 14" id="KW-0479">Metal-binding</keyword>
<evidence type="ECO:0000256" key="1">
    <source>
        <dbReference type="ARBA" id="ARBA00004609"/>
    </source>
</evidence>
<gene>
    <name evidence="18" type="primary">APN2_3</name>
    <name evidence="18" type="ORF">Bhyg_10323</name>
</gene>
<dbReference type="InterPro" id="IPR014782">
    <property type="entry name" value="Peptidase_M1_dom"/>
</dbReference>
<dbReference type="GO" id="GO:0005886">
    <property type="term" value="C:plasma membrane"/>
    <property type="evidence" value="ECO:0007669"/>
    <property type="project" value="UniProtKB-SubCell"/>
</dbReference>
<dbReference type="GO" id="GO:0098552">
    <property type="term" value="C:side of membrane"/>
    <property type="evidence" value="ECO:0007669"/>
    <property type="project" value="UniProtKB-KW"/>
</dbReference>
<evidence type="ECO:0000256" key="11">
    <source>
        <dbReference type="ARBA" id="ARBA00023136"/>
    </source>
</evidence>
<dbReference type="EMBL" id="WJQU01000003">
    <property type="protein sequence ID" value="KAJ6637592.1"/>
    <property type="molecule type" value="Genomic_DNA"/>
</dbReference>
<feature type="binding site" evidence="14">
    <location>
        <position position="101"/>
    </location>
    <ligand>
        <name>Zn(2+)</name>
        <dbReference type="ChEBI" id="CHEBI:29105"/>
        <note>catalytic</note>
    </ligand>
</feature>
<proteinExistence type="inferred from homology"/>
<evidence type="ECO:0000256" key="14">
    <source>
        <dbReference type="PIRSR" id="PIRSR634016-3"/>
    </source>
</evidence>
<feature type="domain" description="Peptidase M1 membrane alanine aminopeptidase" evidence="16">
    <location>
        <begin position="56"/>
        <end position="98"/>
    </location>
</feature>
<dbReference type="GO" id="GO:0042277">
    <property type="term" value="F:peptide binding"/>
    <property type="evidence" value="ECO:0007669"/>
    <property type="project" value="TreeGrafter"/>
</dbReference>
<evidence type="ECO:0000256" key="13">
    <source>
        <dbReference type="ARBA" id="ARBA00023288"/>
    </source>
</evidence>
<keyword evidence="7" id="KW-0732">Signal</keyword>
<dbReference type="PANTHER" id="PTHR11533">
    <property type="entry name" value="PROTEASE M1 ZINC METALLOPROTEASE"/>
    <property type="match status" value="1"/>
</dbReference>
<dbReference type="GO" id="GO:0008270">
    <property type="term" value="F:zinc ion binding"/>
    <property type="evidence" value="ECO:0007669"/>
    <property type="project" value="InterPro"/>
</dbReference>
<dbReference type="Gene3D" id="3.30.2010.30">
    <property type="match status" value="1"/>
</dbReference>
<comment type="similarity">
    <text evidence="2">Belongs to the peptidase M1 family.</text>
</comment>
<dbReference type="InterPro" id="IPR027268">
    <property type="entry name" value="Peptidase_M4/M1_CTD_sf"/>
</dbReference>
<dbReference type="Pfam" id="PF11838">
    <property type="entry name" value="ERAP1_C"/>
    <property type="match status" value="1"/>
</dbReference>
<keyword evidence="4" id="KW-0336">GPI-anchor</keyword>
<keyword evidence="13" id="KW-0449">Lipoprotein</keyword>
<keyword evidence="5" id="KW-0645">Protease</keyword>
<feature type="domain" description="ERAP1-like C-terminal" evidence="17">
    <location>
        <begin position="332"/>
        <end position="629"/>
    </location>
</feature>
<evidence type="ECO:0000256" key="15">
    <source>
        <dbReference type="PIRSR" id="PIRSR634016-4"/>
    </source>
</evidence>
<evidence type="ECO:0000256" key="5">
    <source>
        <dbReference type="ARBA" id="ARBA00022670"/>
    </source>
</evidence>
<dbReference type="CDD" id="cd09601">
    <property type="entry name" value="M1_APN-Q_like"/>
    <property type="match status" value="1"/>
</dbReference>
<evidence type="ECO:0000256" key="9">
    <source>
        <dbReference type="ARBA" id="ARBA00022833"/>
    </source>
</evidence>
<evidence type="ECO:0000256" key="10">
    <source>
        <dbReference type="ARBA" id="ARBA00023049"/>
    </source>
</evidence>
<comment type="cofactor">
    <cofactor evidence="14">
        <name>Zn(2+)</name>
        <dbReference type="ChEBI" id="CHEBI:29105"/>
    </cofactor>
    <text evidence="14">Binds 1 zinc ion per subunit.</text>
</comment>
<keyword evidence="9 14" id="KW-0862">Zinc</keyword>
<evidence type="ECO:0000256" key="7">
    <source>
        <dbReference type="ARBA" id="ARBA00022729"/>
    </source>
</evidence>
<dbReference type="FunFam" id="2.60.40.1910:FF:000008">
    <property type="entry name" value="Aminopeptidase"/>
    <property type="match status" value="1"/>
</dbReference>
<dbReference type="AlphaFoldDB" id="A0A9Q0RYM6"/>
<dbReference type="Gene3D" id="1.25.50.20">
    <property type="match status" value="1"/>
</dbReference>
<evidence type="ECO:0000256" key="3">
    <source>
        <dbReference type="ARBA" id="ARBA00022475"/>
    </source>
</evidence>
<dbReference type="Proteomes" id="UP001151699">
    <property type="component" value="Chromosome X"/>
</dbReference>
<dbReference type="InterPro" id="IPR034016">
    <property type="entry name" value="M1_APN-typ"/>
</dbReference>
<dbReference type="InterPro" id="IPR024571">
    <property type="entry name" value="ERAP1-like_C_dom"/>
</dbReference>
<comment type="caution">
    <text evidence="18">The sequence shown here is derived from an EMBL/GenBank/DDBJ whole genome shotgun (WGS) entry which is preliminary data.</text>
</comment>
<dbReference type="GO" id="GO:0005615">
    <property type="term" value="C:extracellular space"/>
    <property type="evidence" value="ECO:0007669"/>
    <property type="project" value="TreeGrafter"/>
</dbReference>
<dbReference type="OrthoDB" id="510539at2759"/>
<dbReference type="PRINTS" id="PR00756">
    <property type="entry name" value="ALADIPTASE"/>
</dbReference>
<dbReference type="InterPro" id="IPR050344">
    <property type="entry name" value="Peptidase_M1_aminopeptidases"/>
</dbReference>
<dbReference type="Gene3D" id="2.60.40.1910">
    <property type="match status" value="1"/>
</dbReference>
<evidence type="ECO:0000256" key="12">
    <source>
        <dbReference type="ARBA" id="ARBA00023180"/>
    </source>
</evidence>
<keyword evidence="19" id="KW-1185">Reference proteome</keyword>
<evidence type="ECO:0000256" key="2">
    <source>
        <dbReference type="ARBA" id="ARBA00010136"/>
    </source>
</evidence>
<feature type="site" description="Transition state stabilizer" evidence="15">
    <location>
        <position position="183"/>
    </location>
</feature>
<keyword evidence="12" id="KW-0325">Glycoprotein</keyword>